<keyword evidence="3" id="KW-0539">Nucleus</keyword>
<name>A0A7S2SMD6_9STRA</name>
<evidence type="ECO:0000256" key="1">
    <source>
        <dbReference type="ARBA" id="ARBA00004604"/>
    </source>
</evidence>
<proteinExistence type="inferred from homology"/>
<feature type="compositionally biased region" description="Basic residues" evidence="4">
    <location>
        <begin position="749"/>
        <end position="763"/>
    </location>
</feature>
<dbReference type="PANTHER" id="PTHR12933:SF0">
    <property type="entry name" value="U3 SMALL NUCLEOLAR RNA-ASSOCIATED PROTEIN 25 HOMOLOG"/>
    <property type="match status" value="1"/>
</dbReference>
<dbReference type="InterPro" id="IPR010678">
    <property type="entry name" value="UTP25"/>
</dbReference>
<gene>
    <name evidence="7" type="ORF">QSP1433_LOCUS15596</name>
</gene>
<evidence type="ECO:0000313" key="7">
    <source>
        <dbReference type="EMBL" id="CAD9704162.1"/>
    </source>
</evidence>
<evidence type="ECO:0000256" key="4">
    <source>
        <dbReference type="SAM" id="MobiDB-lite"/>
    </source>
</evidence>
<dbReference type="Pfam" id="PF22916">
    <property type="entry name" value="UTP25_NTPase-like"/>
    <property type="match status" value="3"/>
</dbReference>
<feature type="domain" description="UTP25 C-terminal" evidence="5">
    <location>
        <begin position="776"/>
        <end position="895"/>
    </location>
</feature>
<reference evidence="7" key="1">
    <citation type="submission" date="2021-01" db="EMBL/GenBank/DDBJ databases">
        <authorList>
            <person name="Corre E."/>
            <person name="Pelletier E."/>
            <person name="Niang G."/>
            <person name="Scheremetjew M."/>
            <person name="Finn R."/>
            <person name="Kale V."/>
            <person name="Holt S."/>
            <person name="Cochrane G."/>
            <person name="Meng A."/>
            <person name="Brown T."/>
            <person name="Cohen L."/>
        </authorList>
    </citation>
    <scope>NUCLEOTIDE SEQUENCE</scope>
    <source>
        <strain evidence="7">NY070348D</strain>
    </source>
</reference>
<sequence length="898" mass="103164">MGLKRRGGKAGGRGGSKKKKKKSKNKLDWYTSDASTGIYGLGRKKVHQAEDEFEEETADEDSDNGGVEVVEEEEEVEVDHYKSLLESINKENVLGATERSILQRVRNEQEGIETYSDDEEDESESESEREDEKVLDGDDQETEESEDEVDENQDEAVFNDYELRFSKKYLLSEDEMENAASKGKEISRTKVKISLSSDGDTKYLAHGYNYRGDMNGIKKKFKPGKINPSNFKRLAHTWELKDRLAKRFVEYAQERDTICKKRLGEESVPKRNKFGLTELQETLLSPLSKYSDVVFSSRTLDNAAEIRELYVLHVLNHVLKSNDLIEKHNVKLKDLKAQARLRRQEAIVEGREYEEPDVEDDSTFRDQGFTRPKALMIVPTRLAALRVMRTLLGFFPANARVDGKDRFFQEFSEHIEESSDEKELRDAGSRIKREQTSSANAYDETYYAAGRHPNIEADTKRRNGASTRPADWHDTFTGNSDECFRIGLTIRGRKSIKLFSDFFRSDIIIASPVGLRMSTGQEVGEQVSDTENGANSDDDDKGLEELGINKKAEEDRLEKLDQEVDTDFLSSIEICTIDQADVLEMQNWQHLVDVFNAINRKVLKLREEMDFSRVRNYMLIDGLARLFRQTMVFSQYPSPFVNSLVIPNDTRKLNMAGIVSFRRASYEPCIEDIMVEDVAHKFVRIEDDESDDDDKRIEYFEAKLMPMLKRNSAAHTLVVVPSYFDYVSVRGLFRSAATELGEEGDRAKGRPWRKQKKQRRRGKDGKPLPKIKEDMENVLFVCASEYTEHDDVARARGDFYHGRARVFLTTERFLFYNRFRIRGIRRVVCFAPPVHAHFYSELSNLIGSGLEESSTDQATNLVLFNTTDSIPLERIVGSRNAKQMLSDKEKTVFNFEAE</sequence>
<dbReference type="GO" id="GO:0000462">
    <property type="term" value="P:maturation of SSU-rRNA from tricistronic rRNA transcript (SSU-rRNA, 5.8S rRNA, LSU-rRNA)"/>
    <property type="evidence" value="ECO:0007669"/>
    <property type="project" value="TreeGrafter"/>
</dbReference>
<accession>A0A7S2SMD6</accession>
<feature type="domain" description="UTP25 NTP hydrolase-like" evidence="6">
    <location>
        <begin position="560"/>
        <end position="657"/>
    </location>
</feature>
<feature type="region of interest" description="Disordered" evidence="4">
    <location>
        <begin position="520"/>
        <end position="542"/>
    </location>
</feature>
<dbReference type="EMBL" id="HBHK01024832">
    <property type="protein sequence ID" value="CAD9704162.1"/>
    <property type="molecule type" value="Transcribed_RNA"/>
</dbReference>
<feature type="compositionally biased region" description="Acidic residues" evidence="4">
    <location>
        <begin position="51"/>
        <end position="73"/>
    </location>
</feature>
<feature type="compositionally biased region" description="Basic residues" evidence="4">
    <location>
        <begin position="15"/>
        <end position="24"/>
    </location>
</feature>
<dbReference type="Pfam" id="PF06862">
    <property type="entry name" value="Utp25_C"/>
    <property type="match status" value="2"/>
</dbReference>
<feature type="domain" description="UTP25 NTP hydrolase-like" evidence="6">
    <location>
        <begin position="435"/>
        <end position="525"/>
    </location>
</feature>
<dbReference type="AlphaFoldDB" id="A0A7S2SMD6"/>
<protein>
    <recommendedName>
        <fullName evidence="8">U3 small nucleolar RNA-associated protein 25</fullName>
    </recommendedName>
</protein>
<feature type="region of interest" description="Disordered" evidence="4">
    <location>
        <begin position="89"/>
        <end position="156"/>
    </location>
</feature>
<evidence type="ECO:0000256" key="3">
    <source>
        <dbReference type="ARBA" id="ARBA00023242"/>
    </source>
</evidence>
<comment type="similarity">
    <text evidence="2">Belongs to the UTP25 family.</text>
</comment>
<evidence type="ECO:0008006" key="8">
    <source>
        <dbReference type="Google" id="ProtNLM"/>
    </source>
</evidence>
<comment type="subcellular location">
    <subcellularLocation>
        <location evidence="1">Nucleus</location>
        <location evidence="1">Nucleolus</location>
    </subcellularLocation>
</comment>
<feature type="domain" description="UTP25 NTP hydrolase-like" evidence="6">
    <location>
        <begin position="290"/>
        <end position="422"/>
    </location>
</feature>
<feature type="region of interest" description="Disordered" evidence="4">
    <location>
        <begin position="1"/>
        <end position="73"/>
    </location>
</feature>
<evidence type="ECO:0000259" key="5">
    <source>
        <dbReference type="Pfam" id="PF06862"/>
    </source>
</evidence>
<evidence type="ECO:0000259" key="6">
    <source>
        <dbReference type="Pfam" id="PF22916"/>
    </source>
</evidence>
<dbReference type="InterPro" id="IPR053939">
    <property type="entry name" value="UTP25_C"/>
</dbReference>
<dbReference type="GO" id="GO:0032040">
    <property type="term" value="C:small-subunit processome"/>
    <property type="evidence" value="ECO:0007669"/>
    <property type="project" value="TreeGrafter"/>
</dbReference>
<organism evidence="7">
    <name type="scientific">Mucochytrium quahogii</name>
    <dbReference type="NCBI Taxonomy" id="96639"/>
    <lineage>
        <taxon>Eukaryota</taxon>
        <taxon>Sar</taxon>
        <taxon>Stramenopiles</taxon>
        <taxon>Bigyra</taxon>
        <taxon>Labyrinthulomycetes</taxon>
        <taxon>Thraustochytrida</taxon>
        <taxon>Thraustochytriidae</taxon>
        <taxon>Mucochytrium</taxon>
    </lineage>
</organism>
<feature type="domain" description="UTP25 C-terminal" evidence="5">
    <location>
        <begin position="677"/>
        <end position="747"/>
    </location>
</feature>
<feature type="compositionally biased region" description="Acidic residues" evidence="4">
    <location>
        <begin position="115"/>
        <end position="129"/>
    </location>
</feature>
<feature type="region of interest" description="Disordered" evidence="4">
    <location>
        <begin position="744"/>
        <end position="770"/>
    </location>
</feature>
<evidence type="ECO:0000256" key="2">
    <source>
        <dbReference type="ARBA" id="ARBA00009223"/>
    </source>
</evidence>
<dbReference type="InterPro" id="IPR053940">
    <property type="entry name" value="UTP25_NTPase-like"/>
</dbReference>
<feature type="compositionally biased region" description="Acidic residues" evidence="4">
    <location>
        <begin position="137"/>
        <end position="154"/>
    </location>
</feature>
<dbReference type="GO" id="GO:0019843">
    <property type="term" value="F:rRNA binding"/>
    <property type="evidence" value="ECO:0007669"/>
    <property type="project" value="TreeGrafter"/>
</dbReference>
<dbReference type="PANTHER" id="PTHR12933">
    <property type="entry name" value="ORF PROTEIN-RELATED"/>
    <property type="match status" value="1"/>
</dbReference>
<dbReference type="GO" id="GO:0034511">
    <property type="term" value="F:U3 snoRNA binding"/>
    <property type="evidence" value="ECO:0007669"/>
    <property type="project" value="InterPro"/>
</dbReference>